<dbReference type="AlphaFoldDB" id="A0A261QV18"/>
<dbReference type="InterPro" id="IPR051262">
    <property type="entry name" value="SMP-30/CGR1_Lactonase"/>
</dbReference>
<organism evidence="2 3">
    <name type="scientific">Bordetella genomosp. 7</name>
    <dbReference type="NCBI Taxonomy" id="1416805"/>
    <lineage>
        <taxon>Bacteria</taxon>
        <taxon>Pseudomonadati</taxon>
        <taxon>Pseudomonadota</taxon>
        <taxon>Betaproteobacteria</taxon>
        <taxon>Burkholderiales</taxon>
        <taxon>Alcaligenaceae</taxon>
        <taxon>Bordetella</taxon>
    </lineage>
</organism>
<gene>
    <name evidence="2" type="ORF">CAL19_18090</name>
</gene>
<evidence type="ECO:0000313" key="2">
    <source>
        <dbReference type="EMBL" id="OZI16586.1"/>
    </source>
</evidence>
<protein>
    <submittedName>
        <fullName evidence="2">Gluconolactonase</fullName>
    </submittedName>
</protein>
<comment type="caution">
    <text evidence="2">The sequence shown here is derived from an EMBL/GenBank/DDBJ whole genome shotgun (WGS) entry which is preliminary data.</text>
</comment>
<dbReference type="SUPFAM" id="SSF63829">
    <property type="entry name" value="Calcium-dependent phosphotriesterase"/>
    <property type="match status" value="1"/>
</dbReference>
<keyword evidence="3" id="KW-1185">Reference proteome</keyword>
<dbReference type="InterPro" id="IPR011042">
    <property type="entry name" value="6-blade_b-propeller_TolB-like"/>
</dbReference>
<sequence length="306" mass="32590">MWNLSFEPPQRVDATVLAALPDALRLRRASEWAAANKPGQTVDSFLEGPAFDRAGNLYLTDIVHGRIFRLAPHGQWHTVAETGGWPNGIAIDRTGDLWVADYRRGLLRVSPHSGDVEVVLGHRNSESFKGLNDLHFDGQGNLYFTDQGQTGLHDASGRVYRLRASGQLDLLLSNGPSPNGIALDPSGHVLYVAMTRANAVWRAPVLADGSLSKVGAFRTFFGTSGPDGLAVDQDGRLVVAHASLGGAFVLNPRGEVTHFVRSPAGGTVTNVAFRPGTSTLVMTESQTGTVLTATLPAAGAPLWSHA</sequence>
<feature type="domain" description="SMP-30/Gluconolactonase/LRE-like region" evidence="1">
    <location>
        <begin position="47"/>
        <end position="284"/>
    </location>
</feature>
<reference evidence="3" key="1">
    <citation type="submission" date="2017-05" db="EMBL/GenBank/DDBJ databases">
        <title>Complete and WGS of Bordetella genogroups.</title>
        <authorList>
            <person name="Spilker T."/>
            <person name="Lipuma J."/>
        </authorList>
    </citation>
    <scope>NUCLEOTIDE SEQUENCE [LARGE SCALE GENOMIC DNA]</scope>
    <source>
        <strain evidence="3">AU18089</strain>
    </source>
</reference>
<proteinExistence type="predicted"/>
<accession>A0A261QV18</accession>
<dbReference type="Gene3D" id="2.120.10.30">
    <property type="entry name" value="TolB, C-terminal domain"/>
    <property type="match status" value="1"/>
</dbReference>
<dbReference type="PANTHER" id="PTHR47572">
    <property type="entry name" value="LIPOPROTEIN-RELATED"/>
    <property type="match status" value="1"/>
</dbReference>
<dbReference type="EMBL" id="NEVK01000008">
    <property type="protein sequence ID" value="OZI16586.1"/>
    <property type="molecule type" value="Genomic_DNA"/>
</dbReference>
<name>A0A261QV18_9BORD</name>
<evidence type="ECO:0000259" key="1">
    <source>
        <dbReference type="Pfam" id="PF08450"/>
    </source>
</evidence>
<dbReference type="Pfam" id="PF08450">
    <property type="entry name" value="SGL"/>
    <property type="match status" value="1"/>
</dbReference>
<dbReference type="Proteomes" id="UP000216947">
    <property type="component" value="Unassembled WGS sequence"/>
</dbReference>
<dbReference type="PANTHER" id="PTHR47572:SF5">
    <property type="entry name" value="BLR2277 PROTEIN"/>
    <property type="match status" value="1"/>
</dbReference>
<dbReference type="InterPro" id="IPR013658">
    <property type="entry name" value="SGL"/>
</dbReference>
<evidence type="ECO:0000313" key="3">
    <source>
        <dbReference type="Proteomes" id="UP000216947"/>
    </source>
</evidence>
<dbReference type="RefSeq" id="WP_094797599.1">
    <property type="nucleotide sequence ID" value="NZ_NEVK01000008.1"/>
</dbReference>